<proteinExistence type="predicted"/>
<dbReference type="HOGENOM" id="CLU_730467_0_0_1"/>
<dbReference type="InterPro" id="IPR001849">
    <property type="entry name" value="PH_domain"/>
</dbReference>
<feature type="region of interest" description="Disordered" evidence="1">
    <location>
        <begin position="243"/>
        <end position="315"/>
    </location>
</feature>
<protein>
    <recommendedName>
        <fullName evidence="2">PH domain-containing protein</fullName>
    </recommendedName>
</protein>
<evidence type="ECO:0000259" key="2">
    <source>
        <dbReference type="PROSITE" id="PS50003"/>
    </source>
</evidence>
<accession>A0A0D3K0J6</accession>
<keyword evidence="4" id="KW-1185">Reference proteome</keyword>
<dbReference type="Gene3D" id="2.30.29.30">
    <property type="entry name" value="Pleckstrin-homology domain (PH domain)/Phosphotyrosine-binding domain (PTB)"/>
    <property type="match status" value="1"/>
</dbReference>
<dbReference type="EnsemblProtists" id="EOD29281">
    <property type="protein sequence ID" value="EOD29281"/>
    <property type="gene ID" value="EMIHUDRAFT_203875"/>
</dbReference>
<dbReference type="RefSeq" id="XP_005781710.1">
    <property type="nucleotide sequence ID" value="XM_005781653.1"/>
</dbReference>
<dbReference type="KEGG" id="ehx:EMIHUDRAFT_203875"/>
<dbReference type="Proteomes" id="UP000013827">
    <property type="component" value="Unassembled WGS sequence"/>
</dbReference>
<sequence>MSDEGIRRRARELVEERQAAVMAQAHAKKRAHDACVFQHTLSGWVHKRSSGGFKSWKRRKANAYPDPTPVYGASITGVLSYWATPADEEKGKPAKKEMVVRGAVVTPPEEVREGGKFHARAFQIDLDPRHAGQSKAAARSRLLLALEQPRKLEAWIEAYNGVSGEELQQLHASMLAKAATEKGAAPPPEAYLAHAGAAERSEGAATVTAFSGTASEVSESLMLPARDATSPQAAEDLSSLEAAAAEAAAGAPGGEAKEREAGGGGAEALEPDAGSDGQDAAAIVGSATEGQHAPEQYAKPQVVSRPKSAGRSLESDAVEAAQVEGSKVAQRIDSSRCVSPEWQAWEAEAAAQLATIERQLEPLRAKAKVHAREAWVRRV</sequence>
<dbReference type="AlphaFoldDB" id="A0A0D3K0J6"/>
<reference evidence="3" key="2">
    <citation type="submission" date="2024-10" db="UniProtKB">
        <authorList>
            <consortium name="EnsemblProtists"/>
        </authorList>
    </citation>
    <scope>IDENTIFICATION</scope>
</reference>
<evidence type="ECO:0000313" key="3">
    <source>
        <dbReference type="EnsemblProtists" id="EOD29281"/>
    </source>
</evidence>
<evidence type="ECO:0000313" key="4">
    <source>
        <dbReference type="Proteomes" id="UP000013827"/>
    </source>
</evidence>
<dbReference type="InterPro" id="IPR011993">
    <property type="entry name" value="PH-like_dom_sf"/>
</dbReference>
<name>A0A0D3K0J6_EMIH1</name>
<evidence type="ECO:0000256" key="1">
    <source>
        <dbReference type="SAM" id="MobiDB-lite"/>
    </source>
</evidence>
<organism evidence="3 4">
    <name type="scientific">Emiliania huxleyi (strain CCMP1516)</name>
    <dbReference type="NCBI Taxonomy" id="280463"/>
    <lineage>
        <taxon>Eukaryota</taxon>
        <taxon>Haptista</taxon>
        <taxon>Haptophyta</taxon>
        <taxon>Prymnesiophyceae</taxon>
        <taxon>Isochrysidales</taxon>
        <taxon>Noelaerhabdaceae</taxon>
        <taxon>Emiliania</taxon>
    </lineage>
</organism>
<dbReference type="SUPFAM" id="SSF50729">
    <property type="entry name" value="PH domain-like"/>
    <property type="match status" value="1"/>
</dbReference>
<feature type="domain" description="PH" evidence="2">
    <location>
        <begin position="38"/>
        <end position="164"/>
    </location>
</feature>
<dbReference type="PROSITE" id="PS50003">
    <property type="entry name" value="PH_DOMAIN"/>
    <property type="match status" value="1"/>
</dbReference>
<dbReference type="GeneID" id="19046630"/>
<reference evidence="4" key="1">
    <citation type="journal article" date="2013" name="Nature">
        <title>Pan genome of the phytoplankton Emiliania underpins its global distribution.</title>
        <authorList>
            <person name="Read B.A."/>
            <person name="Kegel J."/>
            <person name="Klute M.J."/>
            <person name="Kuo A."/>
            <person name="Lefebvre S.C."/>
            <person name="Maumus F."/>
            <person name="Mayer C."/>
            <person name="Miller J."/>
            <person name="Monier A."/>
            <person name="Salamov A."/>
            <person name="Young J."/>
            <person name="Aguilar M."/>
            <person name="Claverie J.M."/>
            <person name="Frickenhaus S."/>
            <person name="Gonzalez K."/>
            <person name="Herman E.K."/>
            <person name="Lin Y.C."/>
            <person name="Napier J."/>
            <person name="Ogata H."/>
            <person name="Sarno A.F."/>
            <person name="Shmutz J."/>
            <person name="Schroeder D."/>
            <person name="de Vargas C."/>
            <person name="Verret F."/>
            <person name="von Dassow P."/>
            <person name="Valentin K."/>
            <person name="Van de Peer Y."/>
            <person name="Wheeler G."/>
            <person name="Dacks J.B."/>
            <person name="Delwiche C.F."/>
            <person name="Dyhrman S.T."/>
            <person name="Glockner G."/>
            <person name="John U."/>
            <person name="Richards T."/>
            <person name="Worden A.Z."/>
            <person name="Zhang X."/>
            <person name="Grigoriev I.V."/>
            <person name="Allen A.E."/>
            <person name="Bidle K."/>
            <person name="Borodovsky M."/>
            <person name="Bowler C."/>
            <person name="Brownlee C."/>
            <person name="Cock J.M."/>
            <person name="Elias M."/>
            <person name="Gladyshev V.N."/>
            <person name="Groth M."/>
            <person name="Guda C."/>
            <person name="Hadaegh A."/>
            <person name="Iglesias-Rodriguez M.D."/>
            <person name="Jenkins J."/>
            <person name="Jones B.M."/>
            <person name="Lawson T."/>
            <person name="Leese F."/>
            <person name="Lindquist E."/>
            <person name="Lobanov A."/>
            <person name="Lomsadze A."/>
            <person name="Malik S.B."/>
            <person name="Marsh M.E."/>
            <person name="Mackinder L."/>
            <person name="Mock T."/>
            <person name="Mueller-Roeber B."/>
            <person name="Pagarete A."/>
            <person name="Parker M."/>
            <person name="Probert I."/>
            <person name="Quesneville H."/>
            <person name="Raines C."/>
            <person name="Rensing S.A."/>
            <person name="Riano-Pachon D.M."/>
            <person name="Richier S."/>
            <person name="Rokitta S."/>
            <person name="Shiraiwa Y."/>
            <person name="Soanes D.M."/>
            <person name="van der Giezen M."/>
            <person name="Wahlund T.M."/>
            <person name="Williams B."/>
            <person name="Wilson W."/>
            <person name="Wolfe G."/>
            <person name="Wurch L.L."/>
        </authorList>
    </citation>
    <scope>NUCLEOTIDE SEQUENCE</scope>
</reference>
<dbReference type="PaxDb" id="2903-EOD29281"/>